<evidence type="ECO:0000313" key="2">
    <source>
        <dbReference type="WBParaSite" id="nRc.2.0.1.t15317-RA"/>
    </source>
</evidence>
<proteinExistence type="predicted"/>
<evidence type="ECO:0000313" key="1">
    <source>
        <dbReference type="Proteomes" id="UP000887565"/>
    </source>
</evidence>
<protein>
    <submittedName>
        <fullName evidence="2">Uncharacterized protein</fullName>
    </submittedName>
</protein>
<reference evidence="2" key="1">
    <citation type="submission" date="2022-11" db="UniProtKB">
        <authorList>
            <consortium name="WormBaseParasite"/>
        </authorList>
    </citation>
    <scope>IDENTIFICATION</scope>
</reference>
<accession>A0A915IMA8</accession>
<sequence>MLQPMHRQSANAIGEPGRCIGIGRYQIFGHRSITMLHNEIAFFRCRYRIKFNLPLYRCTEKVCSWKTSPFTDRNEKIEMMHPLFFFLAIKGIVKEEICHKRRERLCLTSLLDN</sequence>
<dbReference type="WBParaSite" id="nRc.2.0.1.t15317-RA">
    <property type="protein sequence ID" value="nRc.2.0.1.t15317-RA"/>
    <property type="gene ID" value="nRc.2.0.1.g15317"/>
</dbReference>
<dbReference type="Proteomes" id="UP000887565">
    <property type="component" value="Unplaced"/>
</dbReference>
<organism evidence="1 2">
    <name type="scientific">Romanomermis culicivorax</name>
    <name type="common">Nematode worm</name>
    <dbReference type="NCBI Taxonomy" id="13658"/>
    <lineage>
        <taxon>Eukaryota</taxon>
        <taxon>Metazoa</taxon>
        <taxon>Ecdysozoa</taxon>
        <taxon>Nematoda</taxon>
        <taxon>Enoplea</taxon>
        <taxon>Dorylaimia</taxon>
        <taxon>Mermithida</taxon>
        <taxon>Mermithoidea</taxon>
        <taxon>Mermithidae</taxon>
        <taxon>Romanomermis</taxon>
    </lineage>
</organism>
<dbReference type="AlphaFoldDB" id="A0A915IMA8"/>
<keyword evidence="1" id="KW-1185">Reference proteome</keyword>
<name>A0A915IMA8_ROMCU</name>